<evidence type="ECO:0000313" key="2">
    <source>
        <dbReference type="Proteomes" id="UP000308133"/>
    </source>
</evidence>
<comment type="caution">
    <text evidence="1">The sequence shown here is derived from an EMBL/GenBank/DDBJ whole genome shotgun (WGS) entry which is preliminary data.</text>
</comment>
<gene>
    <name evidence="1" type="ORF">C1H76_7535</name>
</gene>
<organism evidence="1 2">
    <name type="scientific">Elsinoe australis</name>
    <dbReference type="NCBI Taxonomy" id="40998"/>
    <lineage>
        <taxon>Eukaryota</taxon>
        <taxon>Fungi</taxon>
        <taxon>Dikarya</taxon>
        <taxon>Ascomycota</taxon>
        <taxon>Pezizomycotina</taxon>
        <taxon>Dothideomycetes</taxon>
        <taxon>Dothideomycetidae</taxon>
        <taxon>Myriangiales</taxon>
        <taxon>Elsinoaceae</taxon>
        <taxon>Elsinoe</taxon>
    </lineage>
</organism>
<dbReference type="AlphaFoldDB" id="A0A4V6DTE8"/>
<protein>
    <submittedName>
        <fullName evidence="1">Uncharacterized protein</fullName>
    </submittedName>
</protein>
<accession>A0A4V6DTE8</accession>
<evidence type="ECO:0000313" key="1">
    <source>
        <dbReference type="EMBL" id="TKX20282.1"/>
    </source>
</evidence>
<name>A0A4V6DTE8_9PEZI</name>
<proteinExistence type="predicted"/>
<reference evidence="1 2" key="1">
    <citation type="submission" date="2018-02" db="EMBL/GenBank/DDBJ databases">
        <title>Draft genome sequences of Elsinoe sp., causing black scab on jojoba.</title>
        <authorList>
            <person name="Stodart B."/>
            <person name="Jeffress S."/>
            <person name="Ash G."/>
            <person name="Arun Chinnappa K."/>
        </authorList>
    </citation>
    <scope>NUCLEOTIDE SEQUENCE [LARGE SCALE GENOMIC DNA]</scope>
    <source>
        <strain evidence="1 2">Hillstone_2</strain>
    </source>
</reference>
<dbReference type="Proteomes" id="UP000308133">
    <property type="component" value="Unassembled WGS sequence"/>
</dbReference>
<dbReference type="EMBL" id="PTQR01000094">
    <property type="protein sequence ID" value="TKX20282.1"/>
    <property type="molecule type" value="Genomic_DNA"/>
</dbReference>
<sequence>MATERSSTTTLQDFATRLKDPTSASINALDIGLPLPELQRNTLFDSQECLLLTKILNSAYTTIGRVPYLPDIDKRHFALVAQGAISGPHMDAFGLNTHLTVNLGVLGFL</sequence>